<reference evidence="1" key="1">
    <citation type="submission" date="2021-12" db="EMBL/GenBank/DDBJ databases">
        <authorList>
            <person name="King R."/>
        </authorList>
    </citation>
    <scope>NUCLEOTIDE SEQUENCE</scope>
</reference>
<dbReference type="AlphaFoldDB" id="A0A9P0B748"/>
<accession>A0A9P0B748</accession>
<evidence type="ECO:0000313" key="1">
    <source>
        <dbReference type="EMBL" id="CAH0556771.1"/>
    </source>
</evidence>
<dbReference type="OrthoDB" id="6800552at2759"/>
<organism evidence="1 2">
    <name type="scientific">Brassicogethes aeneus</name>
    <name type="common">Rape pollen beetle</name>
    <name type="synonym">Meligethes aeneus</name>
    <dbReference type="NCBI Taxonomy" id="1431903"/>
    <lineage>
        <taxon>Eukaryota</taxon>
        <taxon>Metazoa</taxon>
        <taxon>Ecdysozoa</taxon>
        <taxon>Arthropoda</taxon>
        <taxon>Hexapoda</taxon>
        <taxon>Insecta</taxon>
        <taxon>Pterygota</taxon>
        <taxon>Neoptera</taxon>
        <taxon>Endopterygota</taxon>
        <taxon>Coleoptera</taxon>
        <taxon>Polyphaga</taxon>
        <taxon>Cucujiformia</taxon>
        <taxon>Nitidulidae</taxon>
        <taxon>Meligethinae</taxon>
        <taxon>Brassicogethes</taxon>
    </lineage>
</organism>
<name>A0A9P0B748_BRAAE</name>
<proteinExistence type="predicted"/>
<gene>
    <name evidence="1" type="ORF">MELIAE_LOCUS7645</name>
</gene>
<keyword evidence="2" id="KW-1185">Reference proteome</keyword>
<protein>
    <submittedName>
        <fullName evidence="1">Uncharacterized protein</fullName>
    </submittedName>
</protein>
<dbReference type="Proteomes" id="UP001154078">
    <property type="component" value="Chromosome 5"/>
</dbReference>
<dbReference type="EMBL" id="OV121136">
    <property type="protein sequence ID" value="CAH0556771.1"/>
    <property type="molecule type" value="Genomic_DNA"/>
</dbReference>
<evidence type="ECO:0000313" key="2">
    <source>
        <dbReference type="Proteomes" id="UP001154078"/>
    </source>
</evidence>
<sequence length="91" mass="10869">MFQVENLRNSYEKFRSLRKKLKIDRDCHSTVNPPLFQENDDVYVIEKCVIPELHILQGYVHHLFWDGLVPLLCRDRALKEPKKLKLVAKNH</sequence>